<sequence>MTGIERKEAAQLLAKDAQDHIKNAIESMDHVRIVHSCSEQYAMSATRTLQRAFDQIGVAFDLETQDSQS</sequence>
<gene>
    <name evidence="1" type="ORF">EJ571_01795</name>
</gene>
<comment type="caution">
    <text evidence="1">The sequence shown here is derived from an EMBL/GenBank/DDBJ whole genome shotgun (WGS) entry which is preliminary data.</text>
</comment>
<dbReference type="AlphaFoldDB" id="A0A4R5PG58"/>
<organism evidence="1 2">
    <name type="scientific">Mycobacteroides franklinii</name>
    <dbReference type="NCBI Taxonomy" id="948102"/>
    <lineage>
        <taxon>Bacteria</taxon>
        <taxon>Bacillati</taxon>
        <taxon>Actinomycetota</taxon>
        <taxon>Actinomycetes</taxon>
        <taxon>Mycobacteriales</taxon>
        <taxon>Mycobacteriaceae</taxon>
        <taxon>Mycobacteroides</taxon>
    </lineage>
</organism>
<dbReference type="Proteomes" id="UP000295627">
    <property type="component" value="Unassembled WGS sequence"/>
</dbReference>
<reference evidence="1 2" key="1">
    <citation type="journal article" date="2019" name="Sci. Rep.">
        <title>Extended insight into the Mycobacterium chelonae-abscessus complex through whole genome sequencing of Mycobacterium salmoniphilum outbreak and Mycobacterium salmoniphilum-like strains.</title>
        <authorList>
            <person name="Behra P.R.K."/>
            <person name="Das S."/>
            <person name="Pettersson B.M.F."/>
            <person name="Shirreff L."/>
            <person name="DuCote T."/>
            <person name="Jacobsson K.G."/>
            <person name="Ennis D.G."/>
            <person name="Kirsebom L.A."/>
        </authorList>
    </citation>
    <scope>NUCLEOTIDE SEQUENCE [LARGE SCALE GENOMIC DNA]</scope>
    <source>
        <strain evidence="1 2">DSM 45524</strain>
    </source>
</reference>
<evidence type="ECO:0000313" key="1">
    <source>
        <dbReference type="EMBL" id="TDH25366.1"/>
    </source>
</evidence>
<protein>
    <submittedName>
        <fullName evidence="1">Uncharacterized protein</fullName>
    </submittedName>
</protein>
<accession>A0A4R5PG58</accession>
<evidence type="ECO:0000313" key="2">
    <source>
        <dbReference type="Proteomes" id="UP000295627"/>
    </source>
</evidence>
<dbReference type="EMBL" id="RXLR01000006">
    <property type="protein sequence ID" value="TDH25366.1"/>
    <property type="molecule type" value="Genomic_DNA"/>
</dbReference>
<dbReference type="RefSeq" id="WP_078336080.1">
    <property type="nucleotide sequence ID" value="NZ_MAFQ01000015.1"/>
</dbReference>
<name>A0A4R5PG58_9MYCO</name>
<proteinExistence type="predicted"/>